<accession>A0A0F9KHD3</accession>
<reference evidence="1" key="1">
    <citation type="journal article" date="2015" name="Nature">
        <title>Complex archaea that bridge the gap between prokaryotes and eukaryotes.</title>
        <authorList>
            <person name="Spang A."/>
            <person name="Saw J.H."/>
            <person name="Jorgensen S.L."/>
            <person name="Zaremba-Niedzwiedzka K."/>
            <person name="Martijn J."/>
            <person name="Lind A.E."/>
            <person name="van Eijk R."/>
            <person name="Schleper C."/>
            <person name="Guy L."/>
            <person name="Ettema T.J."/>
        </authorList>
    </citation>
    <scope>NUCLEOTIDE SEQUENCE</scope>
</reference>
<organism evidence="1">
    <name type="scientific">marine sediment metagenome</name>
    <dbReference type="NCBI Taxonomy" id="412755"/>
    <lineage>
        <taxon>unclassified sequences</taxon>
        <taxon>metagenomes</taxon>
        <taxon>ecological metagenomes</taxon>
    </lineage>
</organism>
<comment type="caution">
    <text evidence="1">The sequence shown here is derived from an EMBL/GenBank/DDBJ whole genome shotgun (WGS) entry which is preliminary data.</text>
</comment>
<evidence type="ECO:0008006" key="2">
    <source>
        <dbReference type="Google" id="ProtNLM"/>
    </source>
</evidence>
<name>A0A0F9KHD3_9ZZZZ</name>
<gene>
    <name evidence="1" type="ORF">LCGC14_1634170</name>
</gene>
<proteinExistence type="predicted"/>
<evidence type="ECO:0000313" key="1">
    <source>
        <dbReference type="EMBL" id="KKM21563.1"/>
    </source>
</evidence>
<dbReference type="EMBL" id="LAZR01013523">
    <property type="protein sequence ID" value="KKM21563.1"/>
    <property type="molecule type" value="Genomic_DNA"/>
</dbReference>
<dbReference type="AlphaFoldDB" id="A0A0F9KHD3"/>
<protein>
    <recommendedName>
        <fullName evidence="2">GIY-YIG domain-containing protein</fullName>
    </recommendedName>
</protein>
<sequence length="452" mass="52836">MQKIQNIFDRFALKPDFNIKLQNDTKKFEYNNWMRIIESIPQTLIRNKFIYTILKFKDNSINCMYIGKSAGKKSNRLISHTNGLKGIQEQKEKTLGTFYERFYNRFFDIEKQSPAYLLIFKWNKSKVIRNVLPFELDVNLDNAEAVLISTFSSSQGNILINHEFITRTKWAAKNISLKEFNRNCYININGTDSNSLWNDWCEKWFFSDVLVPNTKVEKEYLHLPLFETDDSNTLVNTFNTKSGKRILKKHPQMIQRITNSVQIVKQSYDHYSQFKQNINQITSDSPLFTDGLIYCIYTLKSDIQNLPEFSDIQFKSNFIPIYIGKTETLGRNGGYSANLKGVASGGNPSYFARLGNDDARHLGGLSLRFFRIPNAYPSTNYESWISIIFDPKERDNSIPKLRLPVYFQMKPWFPFNISFAKKDGLFTPELETFLIALCRNLFPRILVNKHNR</sequence>